<dbReference type="AlphaFoldDB" id="A0A4S3M8F7"/>
<dbReference type="Gene3D" id="2.60.120.10">
    <property type="entry name" value="Jelly Rolls"/>
    <property type="match status" value="1"/>
</dbReference>
<name>A0A4S3M8F7_9RHOB</name>
<keyword evidence="3" id="KW-1185">Reference proteome</keyword>
<dbReference type="InterPro" id="IPR014710">
    <property type="entry name" value="RmlC-like_jellyroll"/>
</dbReference>
<dbReference type="EMBL" id="SSMD01000007">
    <property type="protein sequence ID" value="THD72595.1"/>
    <property type="molecule type" value="Genomic_DNA"/>
</dbReference>
<gene>
    <name evidence="2" type="ORF">E7681_14295</name>
</gene>
<dbReference type="InterPro" id="IPR050397">
    <property type="entry name" value="Env_Response_Regulators"/>
</dbReference>
<dbReference type="SUPFAM" id="SSF51206">
    <property type="entry name" value="cAMP-binding domain-like"/>
    <property type="match status" value="1"/>
</dbReference>
<dbReference type="GO" id="GO:0005829">
    <property type="term" value="C:cytosol"/>
    <property type="evidence" value="ECO:0007669"/>
    <property type="project" value="TreeGrafter"/>
</dbReference>
<dbReference type="PANTHER" id="PTHR24567:SF74">
    <property type="entry name" value="HTH-TYPE TRANSCRIPTIONAL REGULATOR ARCR"/>
    <property type="match status" value="1"/>
</dbReference>
<dbReference type="PROSITE" id="PS50042">
    <property type="entry name" value="CNMP_BINDING_3"/>
    <property type="match status" value="1"/>
</dbReference>
<dbReference type="CDD" id="cd00038">
    <property type="entry name" value="CAP_ED"/>
    <property type="match status" value="1"/>
</dbReference>
<dbReference type="Pfam" id="PF00027">
    <property type="entry name" value="cNMP_binding"/>
    <property type="match status" value="1"/>
</dbReference>
<dbReference type="InterPro" id="IPR018490">
    <property type="entry name" value="cNMP-bd_dom_sf"/>
</dbReference>
<accession>A0A4S3M8F7</accession>
<organism evidence="2 3">
    <name type="scientific">Thalassobius vesicularis</name>
    <dbReference type="NCBI Taxonomy" id="1294297"/>
    <lineage>
        <taxon>Bacteria</taxon>
        <taxon>Pseudomonadati</taxon>
        <taxon>Pseudomonadota</taxon>
        <taxon>Alphaproteobacteria</taxon>
        <taxon>Rhodobacterales</taxon>
        <taxon>Roseobacteraceae</taxon>
        <taxon>Thalassovita</taxon>
    </lineage>
</organism>
<comment type="caution">
    <text evidence="2">The sequence shown here is derived from an EMBL/GenBank/DDBJ whole genome shotgun (WGS) entry which is preliminary data.</text>
</comment>
<dbReference type="OrthoDB" id="951557at2"/>
<dbReference type="GO" id="GO:0003700">
    <property type="term" value="F:DNA-binding transcription factor activity"/>
    <property type="evidence" value="ECO:0007669"/>
    <property type="project" value="TreeGrafter"/>
</dbReference>
<proteinExistence type="predicted"/>
<feature type="domain" description="Cyclic nucleotide-binding" evidence="1">
    <location>
        <begin position="7"/>
        <end position="103"/>
    </location>
</feature>
<evidence type="ECO:0000313" key="3">
    <source>
        <dbReference type="Proteomes" id="UP000306113"/>
    </source>
</evidence>
<evidence type="ECO:0000259" key="1">
    <source>
        <dbReference type="PROSITE" id="PS50042"/>
    </source>
</evidence>
<protein>
    <submittedName>
        <fullName evidence="2">Cyclic nucleotide-binding domain-containing protein</fullName>
    </submittedName>
</protein>
<reference evidence="2 3" key="1">
    <citation type="submission" date="2019-04" db="EMBL/GenBank/DDBJ databases">
        <title>Draft genome sequence of Youngimonas vesicularis.</title>
        <authorList>
            <person name="Hameed A."/>
        </authorList>
    </citation>
    <scope>NUCLEOTIDE SEQUENCE [LARGE SCALE GENOMIC DNA]</scope>
    <source>
        <strain evidence="2 3">CC-AMW-E</strain>
    </source>
</reference>
<dbReference type="Proteomes" id="UP000306113">
    <property type="component" value="Unassembled WGS sequence"/>
</dbReference>
<dbReference type="RefSeq" id="WP_136339993.1">
    <property type="nucleotide sequence ID" value="NZ_SSMD01000007.1"/>
</dbReference>
<dbReference type="SMART" id="SM00100">
    <property type="entry name" value="cNMP"/>
    <property type="match status" value="1"/>
</dbReference>
<dbReference type="InterPro" id="IPR000595">
    <property type="entry name" value="cNMP-bd_dom"/>
</dbReference>
<dbReference type="PANTHER" id="PTHR24567">
    <property type="entry name" value="CRP FAMILY TRANSCRIPTIONAL REGULATORY PROTEIN"/>
    <property type="match status" value="1"/>
</dbReference>
<evidence type="ECO:0000313" key="2">
    <source>
        <dbReference type="EMBL" id="THD72595.1"/>
    </source>
</evidence>
<sequence>MKTILYFFGLFHDDDIHWFANTGQVRTLAPKAVLIRQGVPLDDLFIVLDGQARVALADGRVVATRSTGDMLGEMSFVDAAPPSATVTALDSLTVLAMNRDRMRARLEAEPAFAARFYRALAILLSDRLRAATGQGGDGLAPDELDETVLDTLSMAGTRFNDLLAALGRA</sequence>